<comment type="caution">
    <text evidence="1">The sequence shown here is derived from an EMBL/GenBank/DDBJ whole genome shotgun (WGS) entry which is preliminary data.</text>
</comment>
<accession>A0A6N8F751</accession>
<name>A0A6N8F751_9GAMM</name>
<evidence type="ECO:0000313" key="1">
    <source>
        <dbReference type="EMBL" id="MUH72058.1"/>
    </source>
</evidence>
<organism evidence="1 2">
    <name type="scientific">Psychrosphaera haliotis</name>
    <dbReference type="NCBI Taxonomy" id="555083"/>
    <lineage>
        <taxon>Bacteria</taxon>
        <taxon>Pseudomonadati</taxon>
        <taxon>Pseudomonadota</taxon>
        <taxon>Gammaproteobacteria</taxon>
        <taxon>Alteromonadales</taxon>
        <taxon>Pseudoalteromonadaceae</taxon>
        <taxon>Psychrosphaera</taxon>
    </lineage>
</organism>
<evidence type="ECO:0000313" key="2">
    <source>
        <dbReference type="Proteomes" id="UP000439994"/>
    </source>
</evidence>
<dbReference type="EMBL" id="WOCD01000003">
    <property type="protein sequence ID" value="MUH72058.1"/>
    <property type="molecule type" value="Genomic_DNA"/>
</dbReference>
<dbReference type="Proteomes" id="UP000439994">
    <property type="component" value="Unassembled WGS sequence"/>
</dbReference>
<reference evidence="1 2" key="1">
    <citation type="submission" date="2019-11" db="EMBL/GenBank/DDBJ databases">
        <title>P. haliotis isolates from Z. marina roots.</title>
        <authorList>
            <person name="Cohen M."/>
            <person name="Jospin G."/>
            <person name="Eisen J.A."/>
            <person name="Coil D.A."/>
        </authorList>
    </citation>
    <scope>NUCLEOTIDE SEQUENCE [LARGE SCALE GENOMIC DNA]</scope>
    <source>
        <strain evidence="1 2">UCD-MCMsp1aY</strain>
    </source>
</reference>
<dbReference type="OrthoDB" id="10006490at2"/>
<proteinExistence type="predicted"/>
<gene>
    <name evidence="1" type="ORF">GNP35_05920</name>
</gene>
<dbReference type="AlphaFoldDB" id="A0A6N8F751"/>
<protein>
    <recommendedName>
        <fullName evidence="3">VCBS repeat-containing protein</fullName>
    </recommendedName>
</protein>
<sequence length="198" mass="22088">MRQFFVLLVSLMSFDILATEEEITNKLAEVVKSKKAIKSSKSINLDGFKLESVKANVLGKDFEPSSTTTHLFNVSNPNSVSINIGIDSNPKNSYGAAIFQKNSGQPYVSVNDTDGDGVLDFLTYSVLNVEGELILSVEDFGMDGQADFKLNFVTDEAWVFWESEWRKVIGANSERYIVVDDQRIILKSALERLGRNVF</sequence>
<keyword evidence="2" id="KW-1185">Reference proteome</keyword>
<dbReference type="RefSeq" id="WP_155695265.1">
    <property type="nucleotide sequence ID" value="NZ_WOCD01000003.1"/>
</dbReference>
<evidence type="ECO:0008006" key="3">
    <source>
        <dbReference type="Google" id="ProtNLM"/>
    </source>
</evidence>